<dbReference type="STRING" id="393595.ABO_1910"/>
<evidence type="ECO:0000313" key="1">
    <source>
        <dbReference type="EMBL" id="CAL17358.1"/>
    </source>
</evidence>
<proteinExistence type="predicted"/>
<dbReference type="AlphaFoldDB" id="Q0VN90"/>
<keyword evidence="2" id="KW-1185">Reference proteome</keyword>
<protein>
    <submittedName>
        <fullName evidence="1">Uncharacterized protein</fullName>
    </submittedName>
</protein>
<name>Q0VN90_ALCBS</name>
<accession>Q0VN90</accession>
<dbReference type="KEGG" id="abo:ABO_1910"/>
<dbReference type="RefSeq" id="WP_011589189.1">
    <property type="nucleotide sequence ID" value="NC_008260.1"/>
</dbReference>
<gene>
    <name evidence="1" type="ordered locus">ABO_1910</name>
</gene>
<dbReference type="EMBL" id="AM286690">
    <property type="protein sequence ID" value="CAL17358.1"/>
    <property type="molecule type" value="Genomic_DNA"/>
</dbReference>
<dbReference type="OrthoDB" id="6077190at2"/>
<organism evidence="1 2">
    <name type="scientific">Alcanivorax borkumensis (strain ATCC 700651 / DSM 11573 / NCIMB 13689 / SK2)</name>
    <dbReference type="NCBI Taxonomy" id="393595"/>
    <lineage>
        <taxon>Bacteria</taxon>
        <taxon>Pseudomonadati</taxon>
        <taxon>Pseudomonadota</taxon>
        <taxon>Gammaproteobacteria</taxon>
        <taxon>Oceanospirillales</taxon>
        <taxon>Alcanivoracaceae</taxon>
        <taxon>Alcanivorax</taxon>
    </lineage>
</organism>
<dbReference type="Proteomes" id="UP000008871">
    <property type="component" value="Chromosome"/>
</dbReference>
<dbReference type="HOGENOM" id="CLU_2033162_0_0_6"/>
<evidence type="ECO:0000313" key="2">
    <source>
        <dbReference type="Proteomes" id="UP000008871"/>
    </source>
</evidence>
<reference evidence="1 2" key="1">
    <citation type="journal article" date="2006" name="Nat. Biotechnol.">
        <title>Genome sequence of the ubiquitous hydrocarbon-degrading marine bacterium Alcanivorax borkumensis.</title>
        <authorList>
            <person name="Schneiker S."/>
            <person name="Martins dos Santos V.A.P."/>
            <person name="Bartels D."/>
            <person name="Bekel T."/>
            <person name="Brecht M."/>
            <person name="Buhrmester J."/>
            <person name="Chernikova T.N."/>
            <person name="Denaro R."/>
            <person name="Ferrer M."/>
            <person name="Gertler C."/>
            <person name="Goesmann A."/>
            <person name="Golyshina O.V."/>
            <person name="Kaminski F."/>
            <person name="Khachane A.N."/>
            <person name="Lang S."/>
            <person name="Linke B."/>
            <person name="McHardy A.C."/>
            <person name="Meyer F."/>
            <person name="Nechitaylo T."/>
            <person name="Puehler A."/>
            <person name="Regenhardt D."/>
            <person name="Rupp O."/>
            <person name="Sabirova J.S."/>
            <person name="Selbitschka W."/>
            <person name="Yakimov M.M."/>
            <person name="Timmis K.N."/>
            <person name="Vorhoelter F.-J."/>
            <person name="Weidner S."/>
            <person name="Kaiser O."/>
            <person name="Golyshin P.N."/>
        </authorList>
    </citation>
    <scope>NUCLEOTIDE SEQUENCE [LARGE SCALE GENOMIC DNA]</scope>
    <source>
        <strain evidence="2">ATCC 700651 / DSM 11573 / NCIMB 13689 / SK2</strain>
    </source>
</reference>
<sequence>MPLKKASTRNTWESVAHATEQVRNGSLNPAFSAWISAQGFALNETVFSCVCQFDEGVYTGTLVDHSGRAWEFFADLDDPQNCDLEDVTDTLGPKSPDHPEADLCDKVTMALLYQRQQCIA</sequence>